<dbReference type="SUPFAM" id="SSF51101">
    <property type="entry name" value="Mannose-binding lectins"/>
    <property type="match status" value="1"/>
</dbReference>
<name>A0AAN8S3V9_9PEZI</name>
<gene>
    <name evidence="3" type="ORF">TWF506_005818</name>
</gene>
<feature type="compositionally biased region" description="Basic and acidic residues" evidence="1">
    <location>
        <begin position="193"/>
        <end position="214"/>
    </location>
</feature>
<dbReference type="InterPro" id="IPR036404">
    <property type="entry name" value="Jacalin-like_lectin_dom_sf"/>
</dbReference>
<dbReference type="Proteomes" id="UP001307849">
    <property type="component" value="Unassembled WGS sequence"/>
</dbReference>
<organism evidence="3 4">
    <name type="scientific">Arthrobotrys conoides</name>
    <dbReference type="NCBI Taxonomy" id="74498"/>
    <lineage>
        <taxon>Eukaryota</taxon>
        <taxon>Fungi</taxon>
        <taxon>Dikarya</taxon>
        <taxon>Ascomycota</taxon>
        <taxon>Pezizomycotina</taxon>
        <taxon>Orbiliomycetes</taxon>
        <taxon>Orbiliales</taxon>
        <taxon>Orbiliaceae</taxon>
        <taxon>Arthrobotrys</taxon>
    </lineage>
</organism>
<dbReference type="Gene3D" id="2.100.10.30">
    <property type="entry name" value="Jacalin-like lectin domain"/>
    <property type="match status" value="1"/>
</dbReference>
<comment type="caution">
    <text evidence="3">The sequence shown here is derived from an EMBL/GenBank/DDBJ whole genome shotgun (WGS) entry which is preliminary data.</text>
</comment>
<evidence type="ECO:0000313" key="4">
    <source>
        <dbReference type="Proteomes" id="UP001307849"/>
    </source>
</evidence>
<feature type="domain" description="Jacalin-type lectin" evidence="2">
    <location>
        <begin position="288"/>
        <end position="376"/>
    </location>
</feature>
<dbReference type="InterPro" id="IPR001229">
    <property type="entry name" value="Jacalin-like_lectin_dom"/>
</dbReference>
<dbReference type="Pfam" id="PF01419">
    <property type="entry name" value="Jacalin"/>
    <property type="match status" value="1"/>
</dbReference>
<evidence type="ECO:0000259" key="2">
    <source>
        <dbReference type="Pfam" id="PF01419"/>
    </source>
</evidence>
<feature type="region of interest" description="Disordered" evidence="1">
    <location>
        <begin position="184"/>
        <end position="216"/>
    </location>
</feature>
<accession>A0AAN8S3V9</accession>
<reference evidence="3 4" key="1">
    <citation type="submission" date="2019-10" db="EMBL/GenBank/DDBJ databases">
        <authorList>
            <person name="Palmer J.M."/>
        </authorList>
    </citation>
    <scope>NUCLEOTIDE SEQUENCE [LARGE SCALE GENOMIC DNA]</scope>
    <source>
        <strain evidence="3 4">TWF506</strain>
    </source>
</reference>
<keyword evidence="4" id="KW-1185">Reference proteome</keyword>
<sequence>MPDPKLPPFTGPPTIPIFTNWLLRCNHAFTRHPDPIPDSLKIELTGDAIIQTSSTTDLHTWWITNSMSIIQSHTWESFQKALKRKVLGEKWEIEVFKDYFGVEQGDKSSGEFEEEVGRVVGLVGAVDSSEVKENMEKCLLVFKAREEVRDRILEEKVESYEAILEAKREDVVGWLRKYGGKEKVGKAGSVVPGKEDSLVPGKKLETDKKTERENPSPIPDSFPILYIVGQCSTKASTSMVPQRYFNDTVTLPNKPFPVREMEGFKLYACSPSGVHYFAAYEFFRTNKKHFHFDTKFTTNTSEFSTTINFDNDEYITSYVVEYDTNKSTKPAIGNFCIKTSKDKTLGIKGGVWGTPDFEVKAPPGWAIVGLHGSYDDKDWGFPIRAIGPIFGRLSGDRTEVGV</sequence>
<dbReference type="AlphaFoldDB" id="A0AAN8S3V9"/>
<protein>
    <recommendedName>
        <fullName evidence="2">Jacalin-type lectin domain-containing protein</fullName>
    </recommendedName>
</protein>
<evidence type="ECO:0000313" key="3">
    <source>
        <dbReference type="EMBL" id="KAK6518681.1"/>
    </source>
</evidence>
<dbReference type="EMBL" id="JAVHJM010000002">
    <property type="protein sequence ID" value="KAK6518681.1"/>
    <property type="molecule type" value="Genomic_DNA"/>
</dbReference>
<proteinExistence type="predicted"/>
<evidence type="ECO:0000256" key="1">
    <source>
        <dbReference type="SAM" id="MobiDB-lite"/>
    </source>
</evidence>